<feature type="transmembrane region" description="Helical" evidence="1">
    <location>
        <begin position="147"/>
        <end position="164"/>
    </location>
</feature>
<protein>
    <submittedName>
        <fullName evidence="2">Uncharacterized protein</fullName>
    </submittedName>
</protein>
<evidence type="ECO:0000256" key="1">
    <source>
        <dbReference type="SAM" id="Phobius"/>
    </source>
</evidence>
<keyword evidence="1" id="KW-1133">Transmembrane helix</keyword>
<accession>A0A1W0E6R1</accession>
<name>A0A1W0E6R1_9MICR</name>
<organism evidence="2 3">
    <name type="scientific">Ecytonucleospora hepatopenaei</name>
    <dbReference type="NCBI Taxonomy" id="646526"/>
    <lineage>
        <taxon>Eukaryota</taxon>
        <taxon>Fungi</taxon>
        <taxon>Fungi incertae sedis</taxon>
        <taxon>Microsporidia</taxon>
        <taxon>Enterocytozoonidae</taxon>
        <taxon>Ecytonucleospora</taxon>
    </lineage>
</organism>
<keyword evidence="3" id="KW-1185">Reference proteome</keyword>
<dbReference type="Proteomes" id="UP000192758">
    <property type="component" value="Unassembled WGS sequence"/>
</dbReference>
<evidence type="ECO:0000313" key="2">
    <source>
        <dbReference type="EMBL" id="OQS54941.1"/>
    </source>
</evidence>
<keyword evidence="1" id="KW-0812">Transmembrane</keyword>
<reference evidence="2 3" key="1">
    <citation type="journal article" date="2017" name="Environ. Microbiol.">
        <title>Decay of the glycolytic pathway and adaptation to intranuclear parasitism within Enterocytozoonidae microsporidia.</title>
        <authorList>
            <person name="Wiredu Boakye D."/>
            <person name="Jaroenlak P."/>
            <person name="Prachumwat A."/>
            <person name="Williams T.A."/>
            <person name="Bateman K.S."/>
            <person name="Itsathitphaisarn O."/>
            <person name="Sritunyalucksana K."/>
            <person name="Paszkiewicz K.H."/>
            <person name="Moore K.A."/>
            <person name="Stentiford G.D."/>
            <person name="Williams B.A."/>
        </authorList>
    </citation>
    <scope>NUCLEOTIDE SEQUENCE [LARGE SCALE GENOMIC DNA]</scope>
    <source>
        <strain evidence="2 3">TH1</strain>
    </source>
</reference>
<gene>
    <name evidence="2" type="ORF">EHP00_1300</name>
</gene>
<dbReference type="EMBL" id="MNPJ01000015">
    <property type="protein sequence ID" value="OQS54941.1"/>
    <property type="molecule type" value="Genomic_DNA"/>
</dbReference>
<comment type="caution">
    <text evidence="2">The sequence shown here is derived from an EMBL/GenBank/DDBJ whole genome shotgun (WGS) entry which is preliminary data.</text>
</comment>
<dbReference type="AlphaFoldDB" id="A0A1W0E6R1"/>
<keyword evidence="1" id="KW-0472">Membrane</keyword>
<dbReference type="VEuPathDB" id="MicrosporidiaDB:EHP00_1300"/>
<sequence>MHQNIAPMINRLVLRRNLKFFVLFCGSNTHVYLLINQHDLLKKYMHFLNNTDALPEKFKNKRILIMIFIAILKNQRTSIKIGNEKYVFSTTANMKKVVNGENIEAFKITEKQTEYEISKNVVVENKFYKYTSIMLIWICFTLTKKSGYRLFLLIFYLLMIYRMFQ</sequence>
<evidence type="ECO:0000313" key="3">
    <source>
        <dbReference type="Proteomes" id="UP000192758"/>
    </source>
</evidence>
<proteinExistence type="predicted"/>